<reference evidence="2 3" key="1">
    <citation type="journal article" date="2012" name="Plant Cell">
        <title>Genome comparison of barley and maize smut fungi reveals targeted loss of RNA silencing components and species-specific presence of transposable elements.</title>
        <authorList>
            <person name="Laurie J.D."/>
            <person name="Ali S."/>
            <person name="Linning R."/>
            <person name="Mannhaupt G."/>
            <person name="Wong P."/>
            <person name="Gueldener U."/>
            <person name="Muensterkoetter M."/>
            <person name="Moore R."/>
            <person name="Kahmann R."/>
            <person name="Bakkeren G."/>
            <person name="Schirawski J."/>
        </authorList>
    </citation>
    <scope>NUCLEOTIDE SEQUENCE [LARGE SCALE GENOMIC DNA]</scope>
    <source>
        <strain evidence="3">Uh4875-4</strain>
    </source>
</reference>
<dbReference type="OrthoDB" id="10371468at2759"/>
<feature type="region of interest" description="Disordered" evidence="1">
    <location>
        <begin position="19"/>
        <end position="51"/>
    </location>
</feature>
<dbReference type="Proteomes" id="UP000006174">
    <property type="component" value="Unassembled WGS sequence"/>
</dbReference>
<gene>
    <name evidence="2" type="ORF">UHOR_06479</name>
</gene>
<organism evidence="2 3">
    <name type="scientific">Ustilago hordei</name>
    <name type="common">Barley covered smut fungus</name>
    <dbReference type="NCBI Taxonomy" id="120017"/>
    <lineage>
        <taxon>Eukaryota</taxon>
        <taxon>Fungi</taxon>
        <taxon>Dikarya</taxon>
        <taxon>Basidiomycota</taxon>
        <taxon>Ustilaginomycotina</taxon>
        <taxon>Ustilaginomycetes</taxon>
        <taxon>Ustilaginales</taxon>
        <taxon>Ustilaginaceae</taxon>
        <taxon>Ustilago</taxon>
    </lineage>
</organism>
<evidence type="ECO:0000313" key="3">
    <source>
        <dbReference type="Proteomes" id="UP000006174"/>
    </source>
</evidence>
<comment type="caution">
    <text evidence="2">The sequence shown here is derived from an EMBL/GenBank/DDBJ whole genome shotgun (WGS) entry which is preliminary data.</text>
</comment>
<sequence>MKAVCCVVVVVWVNGSGSEKGGSEVGRGALDSGECTKSEDRQGPCNPRRVGTTVCSEKAKPLARAPENFHEEKKAKRQKVDSFDCGGVVYGTTVQLRFRSSVRNTAHRDRVGELREQGIGGLDSHKVTVRVDRKDRA</sequence>
<evidence type="ECO:0000313" key="2">
    <source>
        <dbReference type="EMBL" id="CCF48604.1"/>
    </source>
</evidence>
<dbReference type="HOGENOM" id="CLU_1866638_0_0_1"/>
<accession>I2FNW1</accession>
<protein>
    <submittedName>
        <fullName evidence="2">Uncharacterized protein</fullName>
    </submittedName>
</protein>
<proteinExistence type="predicted"/>
<keyword evidence="3" id="KW-1185">Reference proteome</keyword>
<evidence type="ECO:0000256" key="1">
    <source>
        <dbReference type="SAM" id="MobiDB-lite"/>
    </source>
</evidence>
<dbReference type="AlphaFoldDB" id="I2FNW1"/>
<dbReference type="EMBL" id="CAGI01000136">
    <property type="protein sequence ID" value="CCF48604.1"/>
    <property type="molecule type" value="Genomic_DNA"/>
</dbReference>
<name>I2FNW1_USTHO</name>